<dbReference type="AlphaFoldDB" id="A0A6G4WSU6"/>
<evidence type="ECO:0000313" key="3">
    <source>
        <dbReference type="EMBL" id="NGO67551.1"/>
    </source>
</evidence>
<dbReference type="SUPFAM" id="SSF110087">
    <property type="entry name" value="DR1885-like metal-binding protein"/>
    <property type="match status" value="1"/>
</dbReference>
<dbReference type="Proteomes" id="UP000477722">
    <property type="component" value="Unassembled WGS sequence"/>
</dbReference>
<feature type="signal peptide" evidence="2">
    <location>
        <begin position="1"/>
        <end position="19"/>
    </location>
</feature>
<reference evidence="3 4" key="1">
    <citation type="submission" date="2020-02" db="EMBL/GenBank/DDBJ databases">
        <title>Whole-genome analyses of novel actinobacteria.</title>
        <authorList>
            <person name="Sahin N."/>
            <person name="Tatar D."/>
        </authorList>
    </citation>
    <scope>NUCLEOTIDE SEQUENCE [LARGE SCALE GENOMIC DNA]</scope>
    <source>
        <strain evidence="3 4">SB3404</strain>
    </source>
</reference>
<name>A0A6G4WSU6_9ACTN</name>
<protein>
    <submittedName>
        <fullName evidence="3">Copper chaperone PCu(A)C</fullName>
    </submittedName>
</protein>
<dbReference type="InterPro" id="IPR058248">
    <property type="entry name" value="Lxx211020-like"/>
</dbReference>
<gene>
    <name evidence="3" type="ORF">G5C65_04105</name>
</gene>
<dbReference type="Gene3D" id="2.60.40.1890">
    <property type="entry name" value="PCu(A)C copper chaperone"/>
    <property type="match status" value="1"/>
</dbReference>
<feature type="region of interest" description="Disordered" evidence="1">
    <location>
        <begin position="29"/>
        <end position="53"/>
    </location>
</feature>
<feature type="chain" id="PRO_5039399311" evidence="2">
    <location>
        <begin position="20"/>
        <end position="170"/>
    </location>
</feature>
<evidence type="ECO:0000256" key="2">
    <source>
        <dbReference type="SAM" id="SignalP"/>
    </source>
</evidence>
<comment type="caution">
    <text evidence="3">The sequence shown here is derived from an EMBL/GenBank/DDBJ whole genome shotgun (WGS) entry which is preliminary data.</text>
</comment>
<evidence type="ECO:0000313" key="4">
    <source>
        <dbReference type="Proteomes" id="UP000477722"/>
    </source>
</evidence>
<dbReference type="Pfam" id="PF04314">
    <property type="entry name" value="PCuAC"/>
    <property type="match status" value="1"/>
</dbReference>
<dbReference type="RefSeq" id="WP_165297209.1">
    <property type="nucleotide sequence ID" value="NZ_JAAKZZ010000022.1"/>
</dbReference>
<organism evidence="3 4">
    <name type="scientific">Streptomyces boncukensis</name>
    <dbReference type="NCBI Taxonomy" id="2711219"/>
    <lineage>
        <taxon>Bacteria</taxon>
        <taxon>Bacillati</taxon>
        <taxon>Actinomycetota</taxon>
        <taxon>Actinomycetes</taxon>
        <taxon>Kitasatosporales</taxon>
        <taxon>Streptomycetaceae</taxon>
        <taxon>Streptomyces</taxon>
    </lineage>
</organism>
<dbReference type="PANTHER" id="PTHR36302:SF1">
    <property type="entry name" value="COPPER CHAPERONE PCU(A)C"/>
    <property type="match status" value="1"/>
</dbReference>
<dbReference type="PANTHER" id="PTHR36302">
    <property type="entry name" value="BLR7088 PROTEIN"/>
    <property type="match status" value="1"/>
</dbReference>
<dbReference type="InterPro" id="IPR007410">
    <property type="entry name" value="LpqE-like"/>
</dbReference>
<keyword evidence="4" id="KW-1185">Reference proteome</keyword>
<feature type="compositionally biased region" description="Basic and acidic residues" evidence="1">
    <location>
        <begin position="37"/>
        <end position="50"/>
    </location>
</feature>
<dbReference type="EMBL" id="JAAKZZ010000022">
    <property type="protein sequence ID" value="NGO67551.1"/>
    <property type="molecule type" value="Genomic_DNA"/>
</dbReference>
<proteinExistence type="predicted"/>
<dbReference type="InterPro" id="IPR036182">
    <property type="entry name" value="PCuAC_sf"/>
</dbReference>
<sequence>MNRRSTLVTTATGLGAALALVLTGCSSDSDSGSDAGSDAKKANAEAKDSPRLTVRGAYVPQPVNGKMAGGFLTVRNSGGTADKLTSVSSDIAGDVTMHKTVKQQMQSVASFTVPAEGSLKLARGGNHLMLMDLKRKPAEGDTVTFVLHFTKSGPITVKAPVKAMNYAPGQ</sequence>
<evidence type="ECO:0000256" key="1">
    <source>
        <dbReference type="SAM" id="MobiDB-lite"/>
    </source>
</evidence>
<keyword evidence="2" id="KW-0732">Signal</keyword>
<accession>A0A6G4WSU6</accession>
<dbReference type="PROSITE" id="PS51257">
    <property type="entry name" value="PROKAR_LIPOPROTEIN"/>
    <property type="match status" value="1"/>
</dbReference>